<proteinExistence type="predicted"/>
<dbReference type="EMBL" id="LJGW01000377">
    <property type="protein sequence ID" value="OEV09223.1"/>
    <property type="molecule type" value="Genomic_DNA"/>
</dbReference>
<feature type="coiled-coil region" evidence="1">
    <location>
        <begin position="23"/>
        <end position="50"/>
    </location>
</feature>
<dbReference type="AlphaFoldDB" id="A0A1E7KZJ2"/>
<comment type="caution">
    <text evidence="2">The sequence shown here is derived from an EMBL/GenBank/DDBJ whole genome shotgun (WGS) entry which is preliminary data.</text>
</comment>
<evidence type="ECO:0000313" key="2">
    <source>
        <dbReference type="EMBL" id="OEV09223.1"/>
    </source>
</evidence>
<dbReference type="RefSeq" id="WP_070018691.1">
    <property type="nucleotide sequence ID" value="NZ_LJGW01000377.1"/>
</dbReference>
<gene>
    <name evidence="2" type="ORF">AN218_22375</name>
</gene>
<reference evidence="2 3" key="1">
    <citation type="journal article" date="2016" name="Front. Microbiol.">
        <title>Comparative Genomics Analysis of Streptomyces Species Reveals Their Adaptation to the Marine Environment and Their Diversity at the Genomic Level.</title>
        <authorList>
            <person name="Tian X."/>
            <person name="Zhang Z."/>
            <person name="Yang T."/>
            <person name="Chen M."/>
            <person name="Li J."/>
            <person name="Chen F."/>
            <person name="Yang J."/>
            <person name="Li W."/>
            <person name="Zhang B."/>
            <person name="Zhang Z."/>
            <person name="Wu J."/>
            <person name="Zhang C."/>
            <person name="Long L."/>
            <person name="Xiao J."/>
        </authorList>
    </citation>
    <scope>NUCLEOTIDE SEQUENCE [LARGE SCALE GENOMIC DNA]</scope>
    <source>
        <strain evidence="2 3">SCSIO 10429</strain>
    </source>
</reference>
<sequence>MKDFNPFTADEAADYAESRATYATTLGELAAEAEREYQDLRDAGMRHDERSALPLIFTVDHPYIAFIKVPVDVVRDLAARHTHSGAWDEQLVVDNGGLIILGCGERFTFLEDDHKVTSGEEWNALVAQRNARLRVNRPE</sequence>
<evidence type="ECO:0000256" key="1">
    <source>
        <dbReference type="SAM" id="Coils"/>
    </source>
</evidence>
<name>A0A1E7KZJ2_9ACTN</name>
<organism evidence="2 3">
    <name type="scientific">Streptomyces nanshensis</name>
    <dbReference type="NCBI Taxonomy" id="518642"/>
    <lineage>
        <taxon>Bacteria</taxon>
        <taxon>Bacillati</taxon>
        <taxon>Actinomycetota</taxon>
        <taxon>Actinomycetes</taxon>
        <taxon>Kitasatosporales</taxon>
        <taxon>Streptomycetaceae</taxon>
        <taxon>Streptomyces</taxon>
    </lineage>
</organism>
<accession>A0A1E7KZJ2</accession>
<dbReference type="Proteomes" id="UP000176005">
    <property type="component" value="Unassembled WGS sequence"/>
</dbReference>
<keyword evidence="3" id="KW-1185">Reference proteome</keyword>
<protein>
    <submittedName>
        <fullName evidence="2">Uncharacterized protein</fullName>
    </submittedName>
</protein>
<keyword evidence="1" id="KW-0175">Coiled coil</keyword>
<evidence type="ECO:0000313" key="3">
    <source>
        <dbReference type="Proteomes" id="UP000176005"/>
    </source>
</evidence>